<dbReference type="Pfam" id="PF08881">
    <property type="entry name" value="CVNH"/>
    <property type="match status" value="2"/>
</dbReference>
<dbReference type="InterPro" id="IPR036673">
    <property type="entry name" value="Cyanovirin-N_sf"/>
</dbReference>
<dbReference type="Proteomes" id="UP001313282">
    <property type="component" value="Unassembled WGS sequence"/>
</dbReference>
<comment type="caution">
    <text evidence="2">The sequence shown here is derived from an EMBL/GenBank/DDBJ whole genome shotgun (WGS) entry which is preliminary data.</text>
</comment>
<protein>
    <recommendedName>
        <fullName evidence="1">Cyanovirin-N domain-containing protein</fullName>
    </recommendedName>
</protein>
<keyword evidence="3" id="KW-1185">Reference proteome</keyword>
<dbReference type="SUPFAM" id="SSF51322">
    <property type="entry name" value="Cyanovirin-N"/>
    <property type="match status" value="2"/>
</dbReference>
<feature type="domain" description="Cyanovirin-N" evidence="1">
    <location>
        <begin position="2"/>
        <end position="102"/>
    </location>
</feature>
<dbReference type="PANTHER" id="PTHR42076:SF1">
    <property type="entry name" value="CYANOVIRIN-N DOMAIN-CONTAINING PROTEIN"/>
    <property type="match status" value="1"/>
</dbReference>
<evidence type="ECO:0000313" key="3">
    <source>
        <dbReference type="Proteomes" id="UP001313282"/>
    </source>
</evidence>
<dbReference type="SMART" id="SM01111">
    <property type="entry name" value="CVNH"/>
    <property type="match status" value="1"/>
</dbReference>
<sequence length="393" mass="43146">MAFALTTSDFALQEDTLLVAWVYKDEDTWVQSRIDLNEYIGCYNGEFDVASSGWFGWSRPGSSYLQGTVLFAQLMKPNGSWGPKTSIDLNIFIKNDNGTLKFQKLHDSITASSACLNLSNSVLQGLCFGYDGKLHYSEIDLDNHFGNIEGRIEPGSSHLFKTGDEFQLCPSPVDVRLRGRLQCHPRWRPKSRRRSNDMAWNRHDLDIAQSVRNKDGRFEFFRRAEKSNRICEPGNLLQDNTRIRCTLGGAELVSGNEDQVAEEIAECTSSSIAAIGILVGATIGTITGNSMIGLAIGTGMAAPGAISPEIESLVTCINDPLILARSLEAAIGRYLYRSLRNLLSLDATEFFVDFMNARLDPKIDEIGNTVLDCLGAASISRGAGISLEAAIAR</sequence>
<evidence type="ECO:0000313" key="2">
    <source>
        <dbReference type="EMBL" id="KAK6351988.1"/>
    </source>
</evidence>
<proteinExistence type="predicted"/>
<organism evidence="2 3">
    <name type="scientific">Orbilia javanica</name>
    <dbReference type="NCBI Taxonomy" id="47235"/>
    <lineage>
        <taxon>Eukaryota</taxon>
        <taxon>Fungi</taxon>
        <taxon>Dikarya</taxon>
        <taxon>Ascomycota</taxon>
        <taxon>Pezizomycotina</taxon>
        <taxon>Orbiliomycetes</taxon>
        <taxon>Orbiliales</taxon>
        <taxon>Orbiliaceae</taxon>
        <taxon>Orbilia</taxon>
    </lineage>
</organism>
<evidence type="ECO:0000259" key="1">
    <source>
        <dbReference type="SMART" id="SM01111"/>
    </source>
</evidence>
<dbReference type="PANTHER" id="PTHR42076">
    <property type="entry name" value="CYANOVIRIN-N HOMOLOG"/>
    <property type="match status" value="1"/>
</dbReference>
<dbReference type="EMBL" id="JAVHNR010000002">
    <property type="protein sequence ID" value="KAK6351988.1"/>
    <property type="molecule type" value="Genomic_DNA"/>
</dbReference>
<accession>A0AAN8N6V7</accession>
<dbReference type="Gene3D" id="2.30.60.10">
    <property type="entry name" value="Cyanovirin-N"/>
    <property type="match status" value="2"/>
</dbReference>
<gene>
    <name evidence="2" type="ORF">TWF718_005137</name>
</gene>
<dbReference type="InterPro" id="IPR011058">
    <property type="entry name" value="Cyanovirin-N"/>
</dbReference>
<dbReference type="AlphaFoldDB" id="A0AAN8N6V7"/>
<reference evidence="2 3" key="1">
    <citation type="submission" date="2019-10" db="EMBL/GenBank/DDBJ databases">
        <authorList>
            <person name="Palmer J.M."/>
        </authorList>
    </citation>
    <scope>NUCLEOTIDE SEQUENCE [LARGE SCALE GENOMIC DNA]</scope>
    <source>
        <strain evidence="2 3">TWF718</strain>
    </source>
</reference>
<name>A0AAN8N6V7_9PEZI</name>